<dbReference type="EMBL" id="PFDZ01000027">
    <property type="protein sequence ID" value="PJE59358.1"/>
    <property type="molecule type" value="Genomic_DNA"/>
</dbReference>
<reference evidence="3" key="1">
    <citation type="submission" date="2017-09" db="EMBL/GenBank/DDBJ databases">
        <title>Depth-based differentiation of microbial function through sediment-hosted aquifers and enrichment of novel symbionts in the deep terrestrial subsurface.</title>
        <authorList>
            <person name="Probst A.J."/>
            <person name="Ladd B."/>
            <person name="Jarett J.K."/>
            <person name="Geller-Mcgrath D.E."/>
            <person name="Sieber C.M.K."/>
            <person name="Emerson J.B."/>
            <person name="Anantharaman K."/>
            <person name="Thomas B.C."/>
            <person name="Malmstrom R."/>
            <person name="Stieglmeier M."/>
            <person name="Klingl A."/>
            <person name="Woyke T."/>
            <person name="Ryan C.M."/>
            <person name="Banfield J.F."/>
        </authorList>
    </citation>
    <scope>NUCLEOTIDE SEQUENCE [LARGE SCALE GENOMIC DNA]</scope>
</reference>
<evidence type="ECO:0000313" key="2">
    <source>
        <dbReference type="EMBL" id="PJE59358.1"/>
    </source>
</evidence>
<dbReference type="SUPFAM" id="SSF88697">
    <property type="entry name" value="PUA domain-like"/>
    <property type="match status" value="1"/>
</dbReference>
<dbReference type="Proteomes" id="UP000231255">
    <property type="component" value="Unassembled WGS sequence"/>
</dbReference>
<protein>
    <recommendedName>
        <fullName evidence="1">ASCH domain-containing protein</fullName>
    </recommendedName>
</protein>
<feature type="domain" description="ASCH" evidence="1">
    <location>
        <begin position="8"/>
        <end position="109"/>
    </location>
</feature>
<organism evidence="2 3">
    <name type="scientific">Candidatus Portnoybacteria bacterium CG10_big_fil_rev_8_21_14_0_10_43_39</name>
    <dbReference type="NCBI Taxonomy" id="1974815"/>
    <lineage>
        <taxon>Bacteria</taxon>
        <taxon>Candidatus Portnoyibacteriota</taxon>
    </lineage>
</organism>
<comment type="caution">
    <text evidence="2">The sequence shown here is derived from an EMBL/GenBank/DDBJ whole genome shotgun (WGS) entry which is preliminary data.</text>
</comment>
<accession>A0A2M8KHF9</accession>
<gene>
    <name evidence="2" type="ORF">COU84_01220</name>
</gene>
<dbReference type="InterPro" id="IPR015947">
    <property type="entry name" value="PUA-like_sf"/>
</dbReference>
<dbReference type="InterPro" id="IPR007374">
    <property type="entry name" value="ASCH_domain"/>
</dbReference>
<evidence type="ECO:0000313" key="3">
    <source>
        <dbReference type="Proteomes" id="UP000231255"/>
    </source>
</evidence>
<dbReference type="AlphaFoldDB" id="A0A2M8KHF9"/>
<dbReference type="Pfam" id="PF04266">
    <property type="entry name" value="ASCH"/>
    <property type="match status" value="1"/>
</dbReference>
<sequence length="113" mass="13249">MKKHFLKIKQRDKFVFDAIKNGGKTIETRAGSVLYNKIEPGDILVFVCGKEKLEKKVVKATHFKSADDMLKYYDYKKIQPFSDSLEEAKKLYDSFPNYKERLKEFGILAFELE</sequence>
<proteinExistence type="predicted"/>
<name>A0A2M8KHF9_9BACT</name>
<evidence type="ECO:0000259" key="1">
    <source>
        <dbReference type="Pfam" id="PF04266"/>
    </source>
</evidence>
<dbReference type="Gene3D" id="2.30.130.30">
    <property type="entry name" value="Hypothetical protein"/>
    <property type="match status" value="1"/>
</dbReference>